<organism evidence="1 2">
    <name type="scientific">Rhododendron griersonianum</name>
    <dbReference type="NCBI Taxonomy" id="479676"/>
    <lineage>
        <taxon>Eukaryota</taxon>
        <taxon>Viridiplantae</taxon>
        <taxon>Streptophyta</taxon>
        <taxon>Embryophyta</taxon>
        <taxon>Tracheophyta</taxon>
        <taxon>Spermatophyta</taxon>
        <taxon>Magnoliopsida</taxon>
        <taxon>eudicotyledons</taxon>
        <taxon>Gunneridae</taxon>
        <taxon>Pentapetalae</taxon>
        <taxon>asterids</taxon>
        <taxon>Ericales</taxon>
        <taxon>Ericaceae</taxon>
        <taxon>Ericoideae</taxon>
        <taxon>Rhodoreae</taxon>
        <taxon>Rhododendron</taxon>
    </lineage>
</organism>
<dbReference type="AlphaFoldDB" id="A0AAV6L4R2"/>
<evidence type="ECO:0000313" key="2">
    <source>
        <dbReference type="Proteomes" id="UP000823749"/>
    </source>
</evidence>
<comment type="caution">
    <text evidence="1">The sequence shown here is derived from an EMBL/GenBank/DDBJ whole genome shotgun (WGS) entry which is preliminary data.</text>
</comment>
<gene>
    <name evidence="1" type="ORF">RHGRI_003289</name>
</gene>
<dbReference type="EMBL" id="JACTNZ010000002">
    <property type="protein sequence ID" value="KAG5559942.1"/>
    <property type="molecule type" value="Genomic_DNA"/>
</dbReference>
<proteinExistence type="predicted"/>
<keyword evidence="2" id="KW-1185">Reference proteome</keyword>
<sequence>MAGGQPTPSICDMIAARAKIILALPATVPLWKTVLCAGTIVLSLEGASAMKEWLGNWRENRRDRVAYLERKVSYLGLELAVTEYRLRKIGQGKKKRPDEGDEQVCSRVALWFD</sequence>
<reference evidence="1" key="1">
    <citation type="submission" date="2020-08" db="EMBL/GenBank/DDBJ databases">
        <title>Plant Genome Project.</title>
        <authorList>
            <person name="Zhang R.-G."/>
        </authorList>
    </citation>
    <scope>NUCLEOTIDE SEQUENCE</scope>
    <source>
        <strain evidence="1">WSP0</strain>
        <tissue evidence="1">Leaf</tissue>
    </source>
</reference>
<name>A0AAV6L4R2_9ERIC</name>
<evidence type="ECO:0000313" key="1">
    <source>
        <dbReference type="EMBL" id="KAG5559942.1"/>
    </source>
</evidence>
<accession>A0AAV6L4R2</accession>
<dbReference type="Proteomes" id="UP000823749">
    <property type="component" value="Chromosome 2"/>
</dbReference>
<protein>
    <submittedName>
        <fullName evidence="1">Uncharacterized protein</fullName>
    </submittedName>
</protein>